<evidence type="ECO:0000313" key="2">
    <source>
        <dbReference type="Proteomes" id="UP000558475"/>
    </source>
</evidence>
<gene>
    <name evidence="1" type="ORF">HGG76_02645</name>
</gene>
<dbReference type="GO" id="GO:0003677">
    <property type="term" value="F:DNA binding"/>
    <property type="evidence" value="ECO:0007669"/>
    <property type="project" value="InterPro"/>
</dbReference>
<evidence type="ECO:0000313" key="1">
    <source>
        <dbReference type="EMBL" id="NKW09164.1"/>
    </source>
</evidence>
<proteinExistence type="predicted"/>
<dbReference type="AlphaFoldDB" id="A0A7X6J9U4"/>
<evidence type="ECO:0008006" key="3">
    <source>
        <dbReference type="Google" id="ProtNLM"/>
    </source>
</evidence>
<comment type="caution">
    <text evidence="1">The sequence shown here is derived from an EMBL/GenBank/DDBJ whole genome shotgun (WGS) entry which is preliminary data.</text>
</comment>
<accession>A0A7X6J9U4</accession>
<reference evidence="1 2" key="1">
    <citation type="submission" date="2020-04" db="EMBL/GenBank/DDBJ databases">
        <title>Whole genome sequencing of clinical and environmental type strains of Ochrobactrum.</title>
        <authorList>
            <person name="Dharne M."/>
        </authorList>
    </citation>
    <scope>NUCLEOTIDE SEQUENCE [LARGE SCALE GENOMIC DNA]</scope>
    <source>
        <strain evidence="1 2">DSM 13340</strain>
    </source>
</reference>
<protein>
    <recommendedName>
        <fullName evidence="3">Integrase</fullName>
    </recommendedName>
</protein>
<name>A0A7X6J9U4_9HYPH</name>
<dbReference type="SUPFAM" id="SSF56349">
    <property type="entry name" value="DNA breaking-rejoining enzymes"/>
    <property type="match status" value="1"/>
</dbReference>
<dbReference type="EMBL" id="JAAXZB010000001">
    <property type="protein sequence ID" value="NKW09164.1"/>
    <property type="molecule type" value="Genomic_DNA"/>
</dbReference>
<dbReference type="Proteomes" id="UP000558475">
    <property type="component" value="Unassembled WGS sequence"/>
</dbReference>
<sequence length="125" mass="14355">MNKVALKRKPPLATVELPIQKVAKRRIEKWWLRPDDHIKVVQALRNPIDGELFTDPLFADLIDVIVFNGLRVEEALRLEERMIFGLDGKEPWLQPPGTKTSDAQNSIPIFPRLWPLEVCHREGAG</sequence>
<organism evidence="1 2">
    <name type="scientific">Brucella tritici</name>
    <dbReference type="NCBI Taxonomy" id="94626"/>
    <lineage>
        <taxon>Bacteria</taxon>
        <taxon>Pseudomonadati</taxon>
        <taxon>Pseudomonadota</taxon>
        <taxon>Alphaproteobacteria</taxon>
        <taxon>Hyphomicrobiales</taxon>
        <taxon>Brucellaceae</taxon>
        <taxon>Brucella/Ochrobactrum group</taxon>
        <taxon>Brucella</taxon>
    </lineage>
</organism>
<dbReference type="InterPro" id="IPR011010">
    <property type="entry name" value="DNA_brk_join_enz"/>
</dbReference>